<dbReference type="InterPro" id="IPR032181">
    <property type="entry name" value="DUF5013"/>
</dbReference>
<dbReference type="InterPro" id="IPR013728">
    <property type="entry name" value="BT_3987-like_N"/>
</dbReference>
<reference evidence="3 4" key="1">
    <citation type="submission" date="2019-03" db="EMBL/GenBank/DDBJ databases">
        <title>Genomic Encyclopedia of Type Strains, Phase IV (KMG-IV): sequencing the most valuable type-strain genomes for metagenomic binning, comparative biology and taxonomic classification.</title>
        <authorList>
            <person name="Goeker M."/>
        </authorList>
    </citation>
    <scope>NUCLEOTIDE SEQUENCE [LARGE SCALE GENOMIC DNA]</scope>
    <source>
        <strain evidence="3 4">DSM 100059</strain>
    </source>
</reference>
<dbReference type="EMBL" id="SODV01000001">
    <property type="protein sequence ID" value="TDX02043.1"/>
    <property type="molecule type" value="Genomic_DNA"/>
</dbReference>
<keyword evidence="4" id="KW-1185">Reference proteome</keyword>
<dbReference type="PROSITE" id="PS51257">
    <property type="entry name" value="PROKAR_LIPOPROTEIN"/>
    <property type="match status" value="1"/>
</dbReference>
<evidence type="ECO:0000313" key="4">
    <source>
        <dbReference type="Proteomes" id="UP000294498"/>
    </source>
</evidence>
<dbReference type="OrthoDB" id="1043438at2"/>
<dbReference type="Proteomes" id="UP000294498">
    <property type="component" value="Unassembled WGS sequence"/>
</dbReference>
<sequence length="358" mass="38444">MRHYLFCLLCLWVISCRKDDSKQPFGFSKIYMPQAILQSGGVNNQYAVPSGTDSSTYNYAIDSGRLNIFLGASLSGPSTGPYTVAVQVDNDTIAKLFAAGAFDTSVYKLMPAAMYTLPSQLTVASGARAGSFNLSLDIPSLKASAFVGKYLLLAVRIANPTQYSLDTSLSETIVVVNVNSLVIGPAVNVTSQYILNPGNPFVASAMSGSRWGSLEDWTTNPAATSHNGQGGFSIDGDGPTMDLESGWGSPQIYNGKIWQTIQLPAGTYGFDPSGGNWKWQGTLDPTYVVVAPGLDTLPDYSNVSQVPYQLIVNNPQPYVTFQLTAPSKVSVGIVMNYIKSGQGFKSTQVTLYNYPKHL</sequence>
<feature type="domain" description="BT-3987-like N-terminal" evidence="1">
    <location>
        <begin position="51"/>
        <end position="161"/>
    </location>
</feature>
<comment type="caution">
    <text evidence="3">The sequence shown here is derived from an EMBL/GenBank/DDBJ whole genome shotgun (WGS) entry which is preliminary data.</text>
</comment>
<proteinExistence type="predicted"/>
<evidence type="ECO:0000259" key="1">
    <source>
        <dbReference type="Pfam" id="PF08522"/>
    </source>
</evidence>
<dbReference type="Gene3D" id="2.60.40.1740">
    <property type="entry name" value="hypothetical protein (bacova_03559)"/>
    <property type="match status" value="1"/>
</dbReference>
<evidence type="ECO:0000313" key="3">
    <source>
        <dbReference type="EMBL" id="TDX02043.1"/>
    </source>
</evidence>
<dbReference type="RefSeq" id="WP_133994671.1">
    <property type="nucleotide sequence ID" value="NZ_SODV01000001.1"/>
</dbReference>
<feature type="domain" description="DUF5013" evidence="2">
    <location>
        <begin position="196"/>
        <end position="332"/>
    </location>
</feature>
<gene>
    <name evidence="3" type="ORF">EDB95_3091</name>
</gene>
<protein>
    <submittedName>
        <fullName evidence="3">Uncharacterized protein DUF1735</fullName>
    </submittedName>
</protein>
<accession>A0A4V3GM52</accession>
<dbReference type="Pfam" id="PF08522">
    <property type="entry name" value="BT_3987-like_N"/>
    <property type="match status" value="1"/>
</dbReference>
<evidence type="ECO:0000259" key="2">
    <source>
        <dbReference type="Pfam" id="PF16405"/>
    </source>
</evidence>
<dbReference type="Pfam" id="PF16405">
    <property type="entry name" value="DUF5013"/>
    <property type="match status" value="1"/>
</dbReference>
<organism evidence="3 4">
    <name type="scientific">Dinghuibacter silviterrae</name>
    <dbReference type="NCBI Taxonomy" id="1539049"/>
    <lineage>
        <taxon>Bacteria</taxon>
        <taxon>Pseudomonadati</taxon>
        <taxon>Bacteroidota</taxon>
        <taxon>Chitinophagia</taxon>
        <taxon>Chitinophagales</taxon>
        <taxon>Chitinophagaceae</taxon>
        <taxon>Dinghuibacter</taxon>
    </lineage>
</organism>
<dbReference type="AlphaFoldDB" id="A0A4V3GM52"/>
<name>A0A4V3GM52_9BACT</name>